<feature type="region of interest" description="Disordered" evidence="1">
    <location>
        <begin position="1"/>
        <end position="55"/>
    </location>
</feature>
<reference evidence="2 3" key="1">
    <citation type="submission" date="2016-10" db="EMBL/GenBank/DDBJ databases">
        <authorList>
            <person name="de Groot N.N."/>
        </authorList>
    </citation>
    <scope>NUCLEOTIDE SEQUENCE [LARGE SCALE GENOMIC DNA]</scope>
    <source>
        <strain evidence="2 3">GAS522</strain>
    </source>
</reference>
<dbReference type="OrthoDB" id="9811127at2"/>
<evidence type="ECO:0000313" key="2">
    <source>
        <dbReference type="EMBL" id="SEC47191.1"/>
    </source>
</evidence>
<dbReference type="RefSeq" id="WP_074817398.1">
    <property type="nucleotide sequence ID" value="NZ_FNTI01000001.1"/>
</dbReference>
<evidence type="ECO:0000256" key="1">
    <source>
        <dbReference type="SAM" id="MobiDB-lite"/>
    </source>
</evidence>
<name>A0A1M6UHK8_9BRAD</name>
<feature type="compositionally biased region" description="Basic and acidic residues" evidence="1">
    <location>
        <begin position="24"/>
        <end position="42"/>
    </location>
</feature>
<dbReference type="Proteomes" id="UP000183208">
    <property type="component" value="Unassembled WGS sequence"/>
</dbReference>
<feature type="compositionally biased region" description="Basic and acidic residues" evidence="1">
    <location>
        <begin position="1"/>
        <end position="10"/>
    </location>
</feature>
<evidence type="ECO:0008006" key="4">
    <source>
        <dbReference type="Google" id="ProtNLM"/>
    </source>
</evidence>
<dbReference type="AlphaFoldDB" id="A0A1M6UHK8"/>
<sequence>MSSDLDDRIRNRAHQLWEESGQPEGREMDFCLQAEKEIRETDPPPTNASMPLAPD</sequence>
<proteinExistence type="predicted"/>
<protein>
    <recommendedName>
        <fullName evidence="4">DUF2934 domain-containing protein</fullName>
    </recommendedName>
</protein>
<dbReference type="Pfam" id="PF11154">
    <property type="entry name" value="DUF2934"/>
    <property type="match status" value="1"/>
</dbReference>
<dbReference type="EMBL" id="FNTI01000001">
    <property type="protein sequence ID" value="SEC47191.1"/>
    <property type="molecule type" value="Genomic_DNA"/>
</dbReference>
<gene>
    <name evidence="2" type="ORF">SAMN05444171_1493</name>
</gene>
<evidence type="ECO:0000313" key="3">
    <source>
        <dbReference type="Proteomes" id="UP000183208"/>
    </source>
</evidence>
<organism evidence="2 3">
    <name type="scientific">Bradyrhizobium lablabi</name>
    <dbReference type="NCBI Taxonomy" id="722472"/>
    <lineage>
        <taxon>Bacteria</taxon>
        <taxon>Pseudomonadati</taxon>
        <taxon>Pseudomonadota</taxon>
        <taxon>Alphaproteobacteria</taxon>
        <taxon>Hyphomicrobiales</taxon>
        <taxon>Nitrobacteraceae</taxon>
        <taxon>Bradyrhizobium</taxon>
    </lineage>
</organism>
<dbReference type="InterPro" id="IPR021327">
    <property type="entry name" value="DUF2934"/>
</dbReference>
<accession>A0A1M6UHK8</accession>